<dbReference type="InterPro" id="IPR050824">
    <property type="entry name" value="Thiol_disulfide_DsbA"/>
</dbReference>
<feature type="signal peptide" evidence="2">
    <location>
        <begin position="1"/>
        <end position="23"/>
    </location>
</feature>
<accession>A0A178KM69</accession>
<dbReference type="AlphaFoldDB" id="A0A178KM69"/>
<sequence length="205" mass="23047">MKNFFKPFLVAASMLMVATGSHAADKPKQGEHYTLLPNQITNAPQVMEVFSFGCGHCRTMETLIPEMEKITNTKISKVHATFDRGSQMLAFMYYTGVIQSEGKPSAKFMDDLFGYIQEPSKASEQERKTQLENIYKNNDMKTPYELTEEEQKSVVAKMEYADGIMRSSELNAIPAFIIKGKYLINMGAHSSIEDITGTMSSLLKK</sequence>
<feature type="chain" id="PRO_5008090498" description="Thioredoxin-like fold domain-containing protein" evidence="2">
    <location>
        <begin position="24"/>
        <end position="205"/>
    </location>
</feature>
<keyword evidence="5" id="KW-1185">Reference proteome</keyword>
<dbReference type="EMBL" id="LVHF01000012">
    <property type="protein sequence ID" value="OAN18095.1"/>
    <property type="molecule type" value="Genomic_DNA"/>
</dbReference>
<keyword evidence="2" id="KW-0732">Signal</keyword>
<dbReference type="OrthoDB" id="6397986at2"/>
<evidence type="ECO:0000313" key="4">
    <source>
        <dbReference type="EMBL" id="OAN18095.1"/>
    </source>
</evidence>
<proteinExistence type="predicted"/>
<dbReference type="Gene3D" id="3.40.30.10">
    <property type="entry name" value="Glutaredoxin"/>
    <property type="match status" value="1"/>
</dbReference>
<dbReference type="STRING" id="858640.A3K86_04055"/>
<dbReference type="Proteomes" id="UP000078503">
    <property type="component" value="Unassembled WGS sequence"/>
</dbReference>
<protein>
    <recommendedName>
        <fullName evidence="3">Thioredoxin-like fold domain-containing protein</fullName>
    </recommendedName>
</protein>
<dbReference type="InterPro" id="IPR012336">
    <property type="entry name" value="Thioredoxin-like_fold"/>
</dbReference>
<organism evidence="4 5">
    <name type="scientific">Photobacterium jeanii</name>
    <dbReference type="NCBI Taxonomy" id="858640"/>
    <lineage>
        <taxon>Bacteria</taxon>
        <taxon>Pseudomonadati</taxon>
        <taxon>Pseudomonadota</taxon>
        <taxon>Gammaproteobacteria</taxon>
        <taxon>Vibrionales</taxon>
        <taxon>Vibrionaceae</taxon>
        <taxon>Photobacterium</taxon>
    </lineage>
</organism>
<reference evidence="4 5" key="1">
    <citation type="submission" date="2016-03" db="EMBL/GenBank/DDBJ databases">
        <title>Photobacterium proteolyticum sp. nov. a protease producing bacterium isolated from ocean sediments of Laizhou Bay.</title>
        <authorList>
            <person name="Li Y."/>
        </authorList>
    </citation>
    <scope>NUCLEOTIDE SEQUENCE [LARGE SCALE GENOMIC DNA]</scope>
    <source>
        <strain evidence="4 5">R-40508</strain>
    </source>
</reference>
<keyword evidence="1" id="KW-0676">Redox-active center</keyword>
<evidence type="ECO:0000256" key="2">
    <source>
        <dbReference type="SAM" id="SignalP"/>
    </source>
</evidence>
<evidence type="ECO:0000259" key="3">
    <source>
        <dbReference type="Pfam" id="PF13462"/>
    </source>
</evidence>
<dbReference type="Pfam" id="PF13462">
    <property type="entry name" value="Thioredoxin_4"/>
    <property type="match status" value="1"/>
</dbReference>
<name>A0A178KM69_9GAMM</name>
<dbReference type="PROSITE" id="PS00194">
    <property type="entry name" value="THIOREDOXIN_1"/>
    <property type="match status" value="1"/>
</dbReference>
<feature type="domain" description="Thioredoxin-like fold" evidence="3">
    <location>
        <begin position="42"/>
        <end position="184"/>
    </location>
</feature>
<dbReference type="InterPro" id="IPR036249">
    <property type="entry name" value="Thioredoxin-like_sf"/>
</dbReference>
<dbReference type="InterPro" id="IPR017937">
    <property type="entry name" value="Thioredoxin_CS"/>
</dbReference>
<dbReference type="PANTHER" id="PTHR35891:SF3">
    <property type="entry name" value="THIOL:DISULFIDE INTERCHANGE PROTEIN DSBL"/>
    <property type="match status" value="1"/>
</dbReference>
<evidence type="ECO:0000313" key="5">
    <source>
        <dbReference type="Proteomes" id="UP000078503"/>
    </source>
</evidence>
<dbReference type="PANTHER" id="PTHR35891">
    <property type="entry name" value="THIOL:DISULFIDE INTERCHANGE PROTEIN DSBA"/>
    <property type="match status" value="1"/>
</dbReference>
<comment type="caution">
    <text evidence="4">The sequence shown here is derived from an EMBL/GenBank/DDBJ whole genome shotgun (WGS) entry which is preliminary data.</text>
</comment>
<dbReference type="RefSeq" id="WP_068328096.1">
    <property type="nucleotide sequence ID" value="NZ_LVHF01000012.1"/>
</dbReference>
<gene>
    <name evidence="4" type="ORF">A3K86_04055</name>
</gene>
<evidence type="ECO:0000256" key="1">
    <source>
        <dbReference type="ARBA" id="ARBA00023284"/>
    </source>
</evidence>
<dbReference type="SUPFAM" id="SSF52833">
    <property type="entry name" value="Thioredoxin-like"/>
    <property type="match status" value="1"/>
</dbReference>